<keyword evidence="1" id="KW-1133">Transmembrane helix</keyword>
<protein>
    <submittedName>
        <fullName evidence="2">Uncharacterized protein</fullName>
    </submittedName>
</protein>
<dbReference type="AlphaFoldDB" id="A0A1I6B0F5"/>
<evidence type="ECO:0000313" key="2">
    <source>
        <dbReference type="EMBL" id="SFQ74432.1"/>
    </source>
</evidence>
<dbReference type="STRING" id="126156.SAMN05421670_0052"/>
<proteinExistence type="predicted"/>
<evidence type="ECO:0000256" key="1">
    <source>
        <dbReference type="SAM" id="Phobius"/>
    </source>
</evidence>
<dbReference type="EMBL" id="FOXU01000010">
    <property type="protein sequence ID" value="SFQ74432.1"/>
    <property type="molecule type" value="Genomic_DNA"/>
</dbReference>
<feature type="transmembrane region" description="Helical" evidence="1">
    <location>
        <begin position="12"/>
        <end position="34"/>
    </location>
</feature>
<evidence type="ECO:0000313" key="3">
    <source>
        <dbReference type="Proteomes" id="UP000198734"/>
    </source>
</evidence>
<keyword evidence="1" id="KW-0812">Transmembrane</keyword>
<sequence length="65" mass="7374">MSHMLGNERGVFFPAVVILLMVVTIFLLSITAAYQSKYQTYTALEMFYTGAAIEKIELSHRQNSQ</sequence>
<keyword evidence="1" id="KW-0472">Membrane</keyword>
<dbReference type="RefSeq" id="WP_093538408.1">
    <property type="nucleotide sequence ID" value="NZ_FOXU01000010.1"/>
</dbReference>
<name>A0A1I6B0F5_9BACI</name>
<keyword evidence="3" id="KW-1185">Reference proteome</keyword>
<dbReference type="Proteomes" id="UP000198734">
    <property type="component" value="Unassembled WGS sequence"/>
</dbReference>
<gene>
    <name evidence="2" type="ORF">SAMN05421670_0052</name>
</gene>
<organism evidence="2 3">
    <name type="scientific">Psychrobacillus psychrotolerans</name>
    <dbReference type="NCBI Taxonomy" id="126156"/>
    <lineage>
        <taxon>Bacteria</taxon>
        <taxon>Bacillati</taxon>
        <taxon>Bacillota</taxon>
        <taxon>Bacilli</taxon>
        <taxon>Bacillales</taxon>
        <taxon>Bacillaceae</taxon>
        <taxon>Psychrobacillus</taxon>
    </lineage>
</organism>
<reference evidence="3" key="1">
    <citation type="submission" date="2016-10" db="EMBL/GenBank/DDBJ databases">
        <authorList>
            <person name="Varghese N."/>
            <person name="Submissions S."/>
        </authorList>
    </citation>
    <scope>NUCLEOTIDE SEQUENCE [LARGE SCALE GENOMIC DNA]</scope>
    <source>
        <strain evidence="3">DSM 11706</strain>
    </source>
</reference>
<dbReference type="OrthoDB" id="2973111at2"/>
<accession>A0A1I6B0F5</accession>